<comment type="similarity">
    <text evidence="1">Belongs to the glycosyltransferase 2 family.</text>
</comment>
<protein>
    <submittedName>
        <fullName evidence="5">Glycosyltransferase involved in cell wall biosynthesis</fullName>
    </submittedName>
</protein>
<organism evidence="5 6">
    <name type="scientific">Evansella vedderi</name>
    <dbReference type="NCBI Taxonomy" id="38282"/>
    <lineage>
        <taxon>Bacteria</taxon>
        <taxon>Bacillati</taxon>
        <taxon>Bacillota</taxon>
        <taxon>Bacilli</taxon>
        <taxon>Bacillales</taxon>
        <taxon>Bacillaceae</taxon>
        <taxon>Evansella</taxon>
    </lineage>
</organism>
<dbReference type="Proteomes" id="UP001230005">
    <property type="component" value="Unassembled WGS sequence"/>
</dbReference>
<dbReference type="SUPFAM" id="SSF53448">
    <property type="entry name" value="Nucleotide-diphospho-sugar transferases"/>
    <property type="match status" value="1"/>
</dbReference>
<accession>A0ABT9ZZA9</accession>
<evidence type="ECO:0000256" key="1">
    <source>
        <dbReference type="ARBA" id="ARBA00006739"/>
    </source>
</evidence>
<gene>
    <name evidence="5" type="ORF">J2S74_003999</name>
</gene>
<dbReference type="EMBL" id="JAUSUG010000018">
    <property type="protein sequence ID" value="MDQ0256577.1"/>
    <property type="molecule type" value="Genomic_DNA"/>
</dbReference>
<evidence type="ECO:0000313" key="5">
    <source>
        <dbReference type="EMBL" id="MDQ0256577.1"/>
    </source>
</evidence>
<dbReference type="CDD" id="cd00761">
    <property type="entry name" value="Glyco_tranf_GTA_type"/>
    <property type="match status" value="1"/>
</dbReference>
<evidence type="ECO:0000256" key="3">
    <source>
        <dbReference type="ARBA" id="ARBA00022679"/>
    </source>
</evidence>
<proteinExistence type="inferred from homology"/>
<dbReference type="PANTHER" id="PTHR22916:SF51">
    <property type="entry name" value="GLYCOSYLTRANSFERASE EPSH-RELATED"/>
    <property type="match status" value="1"/>
</dbReference>
<dbReference type="PANTHER" id="PTHR22916">
    <property type="entry name" value="GLYCOSYLTRANSFERASE"/>
    <property type="match status" value="1"/>
</dbReference>
<name>A0ABT9ZZA9_9BACI</name>
<keyword evidence="2" id="KW-0328">Glycosyltransferase</keyword>
<keyword evidence="6" id="KW-1185">Reference proteome</keyword>
<dbReference type="Gene3D" id="3.90.550.10">
    <property type="entry name" value="Spore Coat Polysaccharide Biosynthesis Protein SpsA, Chain A"/>
    <property type="match status" value="1"/>
</dbReference>
<feature type="domain" description="Glycosyltransferase 2-like" evidence="4">
    <location>
        <begin position="6"/>
        <end position="121"/>
    </location>
</feature>
<sequence length="351" mass="41095">MTIKVSVIIPVYNAEQYIAECIESLLSQTLKECEFIFINDGSTDKSREIIKAFKLHDERIKLINQENQGVSIARNKGLEQALGEYIGFVDADDYIESDMYETLYYSAKDNNCDVVFSNFEGQLDGHKYIIQYPFPTNKVLPKCYVHTEIAKYLIKEDNLNSVWNKLYKLNVVIDNNISFPNKVVIGEDSLFNIQIFSTVSNAMYLDYKGYHYRDVDGSATRDISAKDYYKRALEVYSLKIPENFSLYIDNKQIKELKSIKLIKSVMSFIHLYFTPSNKMGLTMRYKYVKDMINDKYVNNALAYYFEKEYNNSGRFEKVFCKLIKYKFIFGLYILTTYSRYRNKLSRHGGVL</sequence>
<evidence type="ECO:0000256" key="2">
    <source>
        <dbReference type="ARBA" id="ARBA00022676"/>
    </source>
</evidence>
<comment type="caution">
    <text evidence="5">The sequence shown here is derived from an EMBL/GenBank/DDBJ whole genome shotgun (WGS) entry which is preliminary data.</text>
</comment>
<evidence type="ECO:0000313" key="6">
    <source>
        <dbReference type="Proteomes" id="UP001230005"/>
    </source>
</evidence>
<dbReference type="InterPro" id="IPR029044">
    <property type="entry name" value="Nucleotide-diphossugar_trans"/>
</dbReference>
<keyword evidence="3" id="KW-0808">Transferase</keyword>
<dbReference type="InterPro" id="IPR001173">
    <property type="entry name" value="Glyco_trans_2-like"/>
</dbReference>
<reference evidence="5 6" key="1">
    <citation type="submission" date="2023-07" db="EMBL/GenBank/DDBJ databases">
        <title>Genomic Encyclopedia of Type Strains, Phase IV (KMG-IV): sequencing the most valuable type-strain genomes for metagenomic binning, comparative biology and taxonomic classification.</title>
        <authorList>
            <person name="Goeker M."/>
        </authorList>
    </citation>
    <scope>NUCLEOTIDE SEQUENCE [LARGE SCALE GENOMIC DNA]</scope>
    <source>
        <strain evidence="5 6">DSM 9768</strain>
    </source>
</reference>
<dbReference type="RefSeq" id="WP_307328936.1">
    <property type="nucleotide sequence ID" value="NZ_JAUSUG010000018.1"/>
</dbReference>
<dbReference type="Pfam" id="PF00535">
    <property type="entry name" value="Glycos_transf_2"/>
    <property type="match status" value="1"/>
</dbReference>
<evidence type="ECO:0000259" key="4">
    <source>
        <dbReference type="Pfam" id="PF00535"/>
    </source>
</evidence>